<name>A0A239R6X7_STREI</name>
<dbReference type="AlphaFoldDB" id="A0A239R6X7"/>
<dbReference type="CDD" id="cd00093">
    <property type="entry name" value="HTH_XRE"/>
    <property type="match status" value="1"/>
</dbReference>
<reference evidence="2 3" key="1">
    <citation type="submission" date="2017-07" db="EMBL/GenBank/DDBJ databases">
        <authorList>
            <person name="Sun Z.S."/>
            <person name="Albrecht U."/>
            <person name="Echele G."/>
            <person name="Lee C.C."/>
        </authorList>
    </citation>
    <scope>NUCLEOTIDE SEQUENCE [LARGE SCALE GENOMIC DNA]</scope>
    <source>
        <strain evidence="2 3">AR3</strain>
    </source>
</reference>
<proteinExistence type="predicted"/>
<dbReference type="PROSITE" id="PS50943">
    <property type="entry name" value="HTH_CROC1"/>
    <property type="match status" value="1"/>
</dbReference>
<dbReference type="RefSeq" id="WP_074668650.1">
    <property type="nucleotide sequence ID" value="NZ_FOYC01000001.1"/>
</dbReference>
<dbReference type="InterPro" id="IPR010057">
    <property type="entry name" value="Transcription_activator_Rgg_C"/>
</dbReference>
<evidence type="ECO:0000259" key="1">
    <source>
        <dbReference type="PROSITE" id="PS50943"/>
    </source>
</evidence>
<dbReference type="Gene3D" id="1.10.260.40">
    <property type="entry name" value="lambda repressor-like DNA-binding domains"/>
    <property type="match status" value="1"/>
</dbReference>
<organism evidence="2 3">
    <name type="scientific">Streptococcus equinus</name>
    <name type="common">Streptococcus bovis</name>
    <dbReference type="NCBI Taxonomy" id="1335"/>
    <lineage>
        <taxon>Bacteria</taxon>
        <taxon>Bacillati</taxon>
        <taxon>Bacillota</taxon>
        <taxon>Bacilli</taxon>
        <taxon>Lactobacillales</taxon>
        <taxon>Streptococcaceae</taxon>
        <taxon>Streptococcus</taxon>
    </lineage>
</organism>
<dbReference type="Pfam" id="PF21259">
    <property type="entry name" value="Rgg_C"/>
    <property type="match status" value="1"/>
</dbReference>
<dbReference type="EMBL" id="FZRA01000001">
    <property type="protein sequence ID" value="SNU06364.1"/>
    <property type="molecule type" value="Genomic_DNA"/>
</dbReference>
<dbReference type="GO" id="GO:0003677">
    <property type="term" value="F:DNA binding"/>
    <property type="evidence" value="ECO:0007669"/>
    <property type="project" value="InterPro"/>
</dbReference>
<evidence type="ECO:0000313" key="3">
    <source>
        <dbReference type="Proteomes" id="UP000214649"/>
    </source>
</evidence>
<dbReference type="PANTHER" id="PTHR37038">
    <property type="entry name" value="TRANSCRIPTIONAL REGULATOR-RELATED"/>
    <property type="match status" value="1"/>
</dbReference>
<gene>
    <name evidence="2" type="ORF">SAMN05216470_0331</name>
</gene>
<accession>A0A239R6X7</accession>
<dbReference type="Proteomes" id="UP000214649">
    <property type="component" value="Unassembled WGS sequence"/>
</dbReference>
<dbReference type="InterPro" id="IPR053163">
    <property type="entry name" value="HTH-type_regulator_Rgg"/>
</dbReference>
<evidence type="ECO:0000313" key="2">
    <source>
        <dbReference type="EMBL" id="SNU06364.1"/>
    </source>
</evidence>
<feature type="domain" description="HTH cro/C1-type" evidence="1">
    <location>
        <begin position="7"/>
        <end position="61"/>
    </location>
</feature>
<dbReference type="InterPro" id="IPR010982">
    <property type="entry name" value="Lambda_DNA-bd_dom_sf"/>
</dbReference>
<dbReference type="SUPFAM" id="SSF47413">
    <property type="entry name" value="lambda repressor-like DNA-binding domains"/>
    <property type="match status" value="1"/>
</dbReference>
<dbReference type="NCBIfam" id="TIGR01716">
    <property type="entry name" value="RGG_Cterm"/>
    <property type="match status" value="1"/>
</dbReference>
<dbReference type="Pfam" id="PF01381">
    <property type="entry name" value="HTH_3"/>
    <property type="match status" value="1"/>
</dbReference>
<sequence length="294" mass="34334">MNYGNLFKTIREGKNISISHLSKVSGISKSQISRFENNKSEISFTKLISLISYLNISLEEFALFIPKNANVDKLKSAMSQIKFWGNHQNYQEIQKKLDGCSIFNENKLNNILIKAILSSSDYSLRPSFHEINYLTDYLFSIDFWTYYEIILLGNTIRFINLNTSFLLTCEMLNGGKKYYTKSLSSKQLVIQLTINCIISCIDNYEFSKATYLMNQIKFMLDDENFFFEKNVFLYVTGYFKIKNNNFNGLKNIKDALTVFRILDYQGTYKNYLNHLKTLSIEQSQLLKFGIDIFK</sequence>
<dbReference type="PANTHER" id="PTHR37038:SF12">
    <property type="entry name" value="TRANSCRIPTIONAL REGULATOR"/>
    <property type="match status" value="1"/>
</dbReference>
<dbReference type="InterPro" id="IPR001387">
    <property type="entry name" value="Cro/C1-type_HTH"/>
</dbReference>
<dbReference type="SMART" id="SM00530">
    <property type="entry name" value="HTH_XRE"/>
    <property type="match status" value="1"/>
</dbReference>
<protein>
    <submittedName>
        <fullName evidence="2">Transcriptional regulator</fullName>
    </submittedName>
</protein>